<evidence type="ECO:0000313" key="2">
    <source>
        <dbReference type="Proteomes" id="UP000004521"/>
    </source>
</evidence>
<dbReference type="AlphaFoldDB" id="A0AAV3EVE3"/>
<comment type="caution">
    <text evidence="1">The sequence shown here is derived from an EMBL/GenBank/DDBJ whole genome shotgun (WGS) entry which is preliminary data.</text>
</comment>
<name>A0AAV3EVE3_ALIFS</name>
<proteinExistence type="predicted"/>
<evidence type="ECO:0000313" key="1">
    <source>
        <dbReference type="EMBL" id="EHN70920.1"/>
    </source>
</evidence>
<organism evidence="1 2">
    <name type="scientific">Aliivibrio fischeri SR5</name>
    <dbReference type="NCBI Taxonomy" id="1088719"/>
    <lineage>
        <taxon>Bacteria</taxon>
        <taxon>Pseudomonadati</taxon>
        <taxon>Pseudomonadota</taxon>
        <taxon>Gammaproteobacteria</taxon>
        <taxon>Vibrionales</taxon>
        <taxon>Vibrionaceae</taxon>
        <taxon>Aliivibrio</taxon>
    </lineage>
</organism>
<dbReference type="Proteomes" id="UP000004521">
    <property type="component" value="Chromosome I"/>
</dbReference>
<reference evidence="1 2" key="1">
    <citation type="journal article" date="2012" name="J. Bacteriol.">
        <title>Draft Genome Sequence of Vibrio fischeri SR5, a Strain Isolated from the Light Organ of the Mediterranean Squid Sepiola robusta.</title>
        <authorList>
            <person name="Gyllborg M.C."/>
            <person name="Sahl J.W."/>
            <person name="Cronin D.C.III."/>
            <person name="Rasko D.A."/>
            <person name="Mandel M.J."/>
        </authorList>
    </citation>
    <scope>NUCLEOTIDE SEQUENCE [LARGE SCALE GENOMIC DNA]</scope>
    <source>
        <strain evidence="1 2">SR5</strain>
    </source>
</reference>
<gene>
    <name evidence="1" type="ORF">VFSR5_0700</name>
</gene>
<dbReference type="EMBL" id="AHIH01000003">
    <property type="protein sequence ID" value="EHN70920.1"/>
    <property type="molecule type" value="Genomic_DNA"/>
</dbReference>
<protein>
    <submittedName>
        <fullName evidence="1">Uncharacterized protein</fullName>
    </submittedName>
</protein>
<sequence>MIAENAPAILFIQLAKGLTELEELKLEELQAYTPINQEDANKTKEDIESLYKKINEPNESFGYEGWIPIPLIGSTFIPFLPKDFQSTVLKRVETVGNGVVMSSTMSSSTINIRTKNGDLVNSLVNACHLLYSMKDSFARIAFFSPELVISSGVFLSMARSIIMGQTEEQIISIQVQNNTSQSNVIKKSNLKNKTSLPFKSVTSNTVGRT</sequence>
<accession>A0AAV3EVE3</accession>
<dbReference type="RefSeq" id="WP_005418059.1">
    <property type="nucleotide sequence ID" value="NZ_CM001400.1"/>
</dbReference>